<dbReference type="EMBL" id="JH598066">
    <property type="status" value="NOT_ANNOTATED_CDS"/>
    <property type="molecule type" value="Genomic_DNA"/>
</dbReference>
<evidence type="ECO:0000313" key="2">
    <source>
        <dbReference type="Proteomes" id="UP000011713"/>
    </source>
</evidence>
<sequence>MRWQTAAAGEELFCRDCNEVARATTTGVRQLIRPCTGFLDGKRCLICGFELERQQPVSLGQNASGTTFEGAAGSVQELQTVVMRLLSQIGGDWNGVDTGARRPASEEAGHRYPRQLWPV</sequence>
<dbReference type="InParanoid" id="M4BZT6"/>
<reference evidence="2" key="1">
    <citation type="journal article" date="2010" name="Science">
        <title>Signatures of adaptation to obligate biotrophy in the Hyaloperonospora arabidopsidis genome.</title>
        <authorList>
            <person name="Baxter L."/>
            <person name="Tripathy S."/>
            <person name="Ishaque N."/>
            <person name="Boot N."/>
            <person name="Cabral A."/>
            <person name="Kemen E."/>
            <person name="Thines M."/>
            <person name="Ah-Fong A."/>
            <person name="Anderson R."/>
            <person name="Badejoko W."/>
            <person name="Bittner-Eddy P."/>
            <person name="Boore J.L."/>
            <person name="Chibucos M.C."/>
            <person name="Coates M."/>
            <person name="Dehal P."/>
            <person name="Delehaunty K."/>
            <person name="Dong S."/>
            <person name="Downton P."/>
            <person name="Dumas B."/>
            <person name="Fabro G."/>
            <person name="Fronick C."/>
            <person name="Fuerstenberg S.I."/>
            <person name="Fulton L."/>
            <person name="Gaulin E."/>
            <person name="Govers F."/>
            <person name="Hughes L."/>
            <person name="Humphray S."/>
            <person name="Jiang R.H."/>
            <person name="Judelson H."/>
            <person name="Kamoun S."/>
            <person name="Kyung K."/>
            <person name="Meijer H."/>
            <person name="Minx P."/>
            <person name="Morris P."/>
            <person name="Nelson J."/>
            <person name="Phuntumart V."/>
            <person name="Qutob D."/>
            <person name="Rehmany A."/>
            <person name="Rougon-Cardoso A."/>
            <person name="Ryden P."/>
            <person name="Torto-Alalibo T."/>
            <person name="Studholme D."/>
            <person name="Wang Y."/>
            <person name="Win J."/>
            <person name="Wood J."/>
            <person name="Clifton S.W."/>
            <person name="Rogers J."/>
            <person name="Van den Ackerveken G."/>
            <person name="Jones J.D."/>
            <person name="McDowell J.M."/>
            <person name="Beynon J."/>
            <person name="Tyler B.M."/>
        </authorList>
    </citation>
    <scope>NUCLEOTIDE SEQUENCE [LARGE SCALE GENOMIC DNA]</scope>
    <source>
        <strain evidence="2">Emoy2</strain>
    </source>
</reference>
<protein>
    <submittedName>
        <fullName evidence="1">Uncharacterized protein</fullName>
    </submittedName>
</protein>
<organism evidence="1 2">
    <name type="scientific">Hyaloperonospora arabidopsidis (strain Emoy2)</name>
    <name type="common">Downy mildew agent</name>
    <name type="synonym">Peronospora arabidopsidis</name>
    <dbReference type="NCBI Taxonomy" id="559515"/>
    <lineage>
        <taxon>Eukaryota</taxon>
        <taxon>Sar</taxon>
        <taxon>Stramenopiles</taxon>
        <taxon>Oomycota</taxon>
        <taxon>Peronosporomycetes</taxon>
        <taxon>Peronosporales</taxon>
        <taxon>Peronosporaceae</taxon>
        <taxon>Hyaloperonospora</taxon>
    </lineage>
</organism>
<evidence type="ECO:0000313" key="1">
    <source>
        <dbReference type="EnsemblProtists" id="HpaP812110"/>
    </source>
</evidence>
<proteinExistence type="predicted"/>
<dbReference type="EnsemblProtists" id="HpaT812110">
    <property type="protein sequence ID" value="HpaP812110"/>
    <property type="gene ID" value="HpaG812110"/>
</dbReference>
<name>M4BZT6_HYAAE</name>
<dbReference type="VEuPathDB" id="FungiDB:HpaG812110"/>
<dbReference type="HOGENOM" id="CLU_2065966_0_0_1"/>
<keyword evidence="2" id="KW-1185">Reference proteome</keyword>
<dbReference type="AlphaFoldDB" id="M4BZT6"/>
<reference evidence="1" key="2">
    <citation type="submission" date="2015-06" db="UniProtKB">
        <authorList>
            <consortium name="EnsemblProtists"/>
        </authorList>
    </citation>
    <scope>IDENTIFICATION</scope>
    <source>
        <strain evidence="1">Emoy2</strain>
    </source>
</reference>
<dbReference type="Proteomes" id="UP000011713">
    <property type="component" value="Unassembled WGS sequence"/>
</dbReference>
<accession>M4BZT6</accession>